<reference evidence="3" key="1">
    <citation type="submission" date="2020-05" db="EMBL/GenBank/DDBJ databases">
        <authorList>
            <person name="Chiriac C."/>
            <person name="Salcher M."/>
            <person name="Ghai R."/>
            <person name="Kavagutti S V."/>
        </authorList>
    </citation>
    <scope>NUCLEOTIDE SEQUENCE</scope>
</reference>
<proteinExistence type="predicted"/>
<accession>A0A6J6RWA6</accession>
<gene>
    <name evidence="3" type="ORF">UFOPK2662_01107</name>
</gene>
<dbReference type="PANTHER" id="PTHR20854:SF4">
    <property type="entry name" value="INOSITOL-1-MONOPHOSPHATASE-RELATED"/>
    <property type="match status" value="1"/>
</dbReference>
<dbReference type="GO" id="GO:0006020">
    <property type="term" value="P:inositol metabolic process"/>
    <property type="evidence" value="ECO:0007669"/>
    <property type="project" value="TreeGrafter"/>
</dbReference>
<dbReference type="GO" id="GO:0007165">
    <property type="term" value="P:signal transduction"/>
    <property type="evidence" value="ECO:0007669"/>
    <property type="project" value="TreeGrafter"/>
</dbReference>
<keyword evidence="1" id="KW-0479">Metal-binding</keyword>
<dbReference type="Gene3D" id="3.40.190.80">
    <property type="match status" value="1"/>
</dbReference>
<organism evidence="3">
    <name type="scientific">freshwater metagenome</name>
    <dbReference type="NCBI Taxonomy" id="449393"/>
    <lineage>
        <taxon>unclassified sequences</taxon>
        <taxon>metagenomes</taxon>
        <taxon>ecological metagenomes</taxon>
    </lineage>
</organism>
<dbReference type="PANTHER" id="PTHR20854">
    <property type="entry name" value="INOSITOL MONOPHOSPHATASE"/>
    <property type="match status" value="1"/>
</dbReference>
<dbReference type="EMBL" id="CAEZYI010000084">
    <property type="protein sequence ID" value="CAB4726803.1"/>
    <property type="molecule type" value="Genomic_DNA"/>
</dbReference>
<dbReference type="PROSITE" id="PS00630">
    <property type="entry name" value="IMP_2"/>
    <property type="match status" value="1"/>
</dbReference>
<evidence type="ECO:0000313" key="3">
    <source>
        <dbReference type="EMBL" id="CAB4726803.1"/>
    </source>
</evidence>
<dbReference type="Pfam" id="PF00459">
    <property type="entry name" value="Inositol_P"/>
    <property type="match status" value="1"/>
</dbReference>
<keyword evidence="2" id="KW-0460">Magnesium</keyword>
<dbReference type="GO" id="GO:0046872">
    <property type="term" value="F:metal ion binding"/>
    <property type="evidence" value="ECO:0007669"/>
    <property type="project" value="UniProtKB-KW"/>
</dbReference>
<dbReference type="InterPro" id="IPR000760">
    <property type="entry name" value="Inositol_monophosphatase-like"/>
</dbReference>
<evidence type="ECO:0000256" key="2">
    <source>
        <dbReference type="ARBA" id="ARBA00022842"/>
    </source>
</evidence>
<dbReference type="AlphaFoldDB" id="A0A6J6RWA6"/>
<dbReference type="GO" id="GO:0046854">
    <property type="term" value="P:phosphatidylinositol phosphate biosynthetic process"/>
    <property type="evidence" value="ECO:0007669"/>
    <property type="project" value="InterPro"/>
</dbReference>
<sequence>MKDRLNQLDILDHLIPRIRDIRRMGAAATDLCLVATGMVDAYVETGLKEWDLAAGALIATEAGAVVTTHEWRGMELTVAAGPSLHAELRSQIPS</sequence>
<dbReference type="PRINTS" id="PR00377">
    <property type="entry name" value="IMPHPHTASES"/>
</dbReference>
<name>A0A6J6RWA6_9ZZZZ</name>
<dbReference type="InterPro" id="IPR020550">
    <property type="entry name" value="Inositol_monophosphatase_CS"/>
</dbReference>
<dbReference type="SUPFAM" id="SSF56655">
    <property type="entry name" value="Carbohydrate phosphatase"/>
    <property type="match status" value="1"/>
</dbReference>
<protein>
    <submittedName>
        <fullName evidence="3">Unannotated protein</fullName>
    </submittedName>
</protein>
<evidence type="ECO:0000256" key="1">
    <source>
        <dbReference type="ARBA" id="ARBA00022723"/>
    </source>
</evidence>
<dbReference type="GO" id="GO:0008934">
    <property type="term" value="F:inositol monophosphate 1-phosphatase activity"/>
    <property type="evidence" value="ECO:0007669"/>
    <property type="project" value="TreeGrafter"/>
</dbReference>